<dbReference type="InterPro" id="IPR045584">
    <property type="entry name" value="Pilin-like"/>
</dbReference>
<keyword evidence="7" id="KW-0653">Protein transport</keyword>
<dbReference type="InterPro" id="IPR049179">
    <property type="entry name" value="T2SSK_SAM-like_2nd"/>
</dbReference>
<dbReference type="Gene3D" id="1.10.40.60">
    <property type="entry name" value="EpsJ-like"/>
    <property type="match status" value="2"/>
</dbReference>
<protein>
    <recommendedName>
        <fullName evidence="10">Type II secretion system protein K</fullName>
    </recommendedName>
</protein>
<evidence type="ECO:0000256" key="6">
    <source>
        <dbReference type="ARBA" id="ARBA00022692"/>
    </source>
</evidence>
<dbReference type="SUPFAM" id="SSF54523">
    <property type="entry name" value="Pili subunits"/>
    <property type="match status" value="1"/>
</dbReference>
<sequence length="322" mass="35256">MRRQQGVALITVLLVVALVSVVSAAIVARQQLAIRSSANQFHVRQAWHYALGGETLAKAVLRRDLQQGDPRAPVDHPAEAWARPLAPFALDEGGELHVRIEDPTGRFNLNSLMRQGQVNQAALQQFRRLLRSLQIDKPYAERLLDWLDADQEVSGGTGAEDNQYLLAQPAYRAGNRALVDVSELRLLLEMDEADYRRLLPLVTALPAEATLNVNTAGAWVLASLAEGLPLSSAEGLVARRGNQGYADLPSFLAQLPGLQVQSQELAVGSEYFQVTSEVSVGDRRQVLRSTLRRTSDGRSYVLTRDLGQDAVSAPVPTEEVEP</sequence>
<dbReference type="Pfam" id="PF21687">
    <property type="entry name" value="T2SSK_1st"/>
    <property type="match status" value="1"/>
</dbReference>
<evidence type="ECO:0000256" key="1">
    <source>
        <dbReference type="ARBA" id="ARBA00004533"/>
    </source>
</evidence>
<name>A0ABV3YRY3_9PSED</name>
<keyword evidence="9 10" id="KW-0472">Membrane</keyword>
<comment type="caution">
    <text evidence="13">The sequence shown here is derived from an EMBL/GenBank/DDBJ whole genome shotgun (WGS) entry which is preliminary data.</text>
</comment>
<feature type="domain" description="T2SS protein K second SAM-like" evidence="11">
    <location>
        <begin position="211"/>
        <end position="266"/>
    </location>
</feature>
<dbReference type="Pfam" id="PF03934">
    <property type="entry name" value="T2SSK"/>
    <property type="match status" value="1"/>
</dbReference>
<keyword evidence="8" id="KW-1133">Transmembrane helix</keyword>
<comment type="subcellular location">
    <subcellularLocation>
        <location evidence="1 10">Cell inner membrane</location>
    </subcellularLocation>
</comment>
<evidence type="ECO:0000313" key="14">
    <source>
        <dbReference type="Proteomes" id="UP001560296"/>
    </source>
</evidence>
<dbReference type="InterPro" id="IPR038072">
    <property type="entry name" value="GspK_central_sf"/>
</dbReference>
<organism evidence="13 14">
    <name type="scientific">Pseudomonas zhanjiangensis</name>
    <dbReference type="NCBI Taxonomy" id="3239015"/>
    <lineage>
        <taxon>Bacteria</taxon>
        <taxon>Pseudomonadati</taxon>
        <taxon>Pseudomonadota</taxon>
        <taxon>Gammaproteobacteria</taxon>
        <taxon>Pseudomonadales</taxon>
        <taxon>Pseudomonadaceae</taxon>
        <taxon>Pseudomonas</taxon>
    </lineage>
</organism>
<evidence type="ECO:0000259" key="12">
    <source>
        <dbReference type="Pfam" id="PF21687"/>
    </source>
</evidence>
<keyword evidence="14" id="KW-1185">Reference proteome</keyword>
<dbReference type="NCBIfam" id="NF037980">
    <property type="entry name" value="T2SS_GspK"/>
    <property type="match status" value="1"/>
</dbReference>
<keyword evidence="4 10" id="KW-1003">Cell membrane</keyword>
<evidence type="ECO:0000256" key="8">
    <source>
        <dbReference type="ARBA" id="ARBA00022989"/>
    </source>
</evidence>
<evidence type="ECO:0000256" key="5">
    <source>
        <dbReference type="ARBA" id="ARBA00022519"/>
    </source>
</evidence>
<evidence type="ECO:0000259" key="11">
    <source>
        <dbReference type="Pfam" id="PF03934"/>
    </source>
</evidence>
<evidence type="ECO:0000256" key="9">
    <source>
        <dbReference type="ARBA" id="ARBA00023136"/>
    </source>
</evidence>
<proteinExistence type="inferred from homology"/>
<dbReference type="InterPro" id="IPR049031">
    <property type="entry name" value="T2SSK_SAM-like_1st"/>
</dbReference>
<keyword evidence="6" id="KW-0812">Transmembrane</keyword>
<evidence type="ECO:0000256" key="3">
    <source>
        <dbReference type="ARBA" id="ARBA00022448"/>
    </source>
</evidence>
<evidence type="ECO:0000256" key="2">
    <source>
        <dbReference type="ARBA" id="ARBA00007246"/>
    </source>
</evidence>
<dbReference type="PIRSF" id="PIRSF002786">
    <property type="entry name" value="XcpX"/>
    <property type="match status" value="1"/>
</dbReference>
<dbReference type="PANTHER" id="PTHR38831">
    <property type="entry name" value="TYPE II SECRETION SYSTEM PROTEIN K"/>
    <property type="match status" value="1"/>
</dbReference>
<evidence type="ECO:0000313" key="13">
    <source>
        <dbReference type="EMBL" id="MEX6502077.1"/>
    </source>
</evidence>
<feature type="domain" description="T2SS protein K first SAM-like" evidence="12">
    <location>
        <begin position="105"/>
        <end position="207"/>
    </location>
</feature>
<keyword evidence="5 10" id="KW-0997">Cell inner membrane</keyword>
<gene>
    <name evidence="13" type="primary">gspK</name>
    <name evidence="13" type="ORF">AB5S05_08390</name>
</gene>
<dbReference type="InterPro" id="IPR005628">
    <property type="entry name" value="GspK"/>
</dbReference>
<comment type="similarity">
    <text evidence="2 10">Belongs to the GSP K family.</text>
</comment>
<dbReference type="Proteomes" id="UP001560296">
    <property type="component" value="Unassembled WGS sequence"/>
</dbReference>
<accession>A0ABV3YRY3</accession>
<dbReference type="RefSeq" id="WP_369287051.1">
    <property type="nucleotide sequence ID" value="NZ_JBFTEG010000005.1"/>
</dbReference>
<evidence type="ECO:0000256" key="7">
    <source>
        <dbReference type="ARBA" id="ARBA00022927"/>
    </source>
</evidence>
<dbReference type="SUPFAM" id="SSF158544">
    <property type="entry name" value="GspK insert domain-like"/>
    <property type="match status" value="1"/>
</dbReference>
<keyword evidence="3 10" id="KW-0813">Transport</keyword>
<evidence type="ECO:0000256" key="10">
    <source>
        <dbReference type="PIRNR" id="PIRNR002786"/>
    </source>
</evidence>
<dbReference type="Gene3D" id="3.30.1300.30">
    <property type="entry name" value="GSPII I/J protein-like"/>
    <property type="match status" value="1"/>
</dbReference>
<evidence type="ECO:0000256" key="4">
    <source>
        <dbReference type="ARBA" id="ARBA00022475"/>
    </source>
</evidence>
<dbReference type="EMBL" id="JBFTEG010000005">
    <property type="protein sequence ID" value="MEX6502077.1"/>
    <property type="molecule type" value="Genomic_DNA"/>
</dbReference>
<dbReference type="PANTHER" id="PTHR38831:SF1">
    <property type="entry name" value="TYPE II SECRETION SYSTEM PROTEIN K-RELATED"/>
    <property type="match status" value="1"/>
</dbReference>
<reference evidence="13 14" key="1">
    <citation type="submission" date="2024-07" db="EMBL/GenBank/DDBJ databases">
        <authorList>
            <person name="Li M."/>
        </authorList>
    </citation>
    <scope>NUCLEOTIDE SEQUENCE [LARGE SCALE GENOMIC DNA]</scope>
    <source>
        <strain evidence="13 14">25A3E</strain>
    </source>
</reference>